<keyword evidence="1" id="KW-0732">Signal</keyword>
<proteinExistence type="predicted"/>
<evidence type="ECO:0000313" key="2">
    <source>
        <dbReference type="EMBL" id="KIK39961.1"/>
    </source>
</evidence>
<dbReference type="EMBL" id="KN835321">
    <property type="protein sequence ID" value="KIK39961.1"/>
    <property type="molecule type" value="Genomic_DNA"/>
</dbReference>
<name>A0A0D0AE45_9AGAM</name>
<dbReference type="Proteomes" id="UP000054485">
    <property type="component" value="Unassembled WGS sequence"/>
</dbReference>
<gene>
    <name evidence="2" type="ORF">CY34DRAFT_807674</name>
</gene>
<evidence type="ECO:0000256" key="1">
    <source>
        <dbReference type="SAM" id="SignalP"/>
    </source>
</evidence>
<evidence type="ECO:0000313" key="3">
    <source>
        <dbReference type="Proteomes" id="UP000054485"/>
    </source>
</evidence>
<sequence length="61" mass="6456">MRFSSAILIAVVSALASSVSAMPTDDGTMLARNAQCSTFCVRDSQCIGCKKGYCTPIFCQV</sequence>
<accession>A0A0D0AE45</accession>
<feature type="non-terminal residue" evidence="2">
    <location>
        <position position="61"/>
    </location>
</feature>
<dbReference type="HOGENOM" id="CLU_202060_0_0_1"/>
<protein>
    <submittedName>
        <fullName evidence="2">Uncharacterized protein</fullName>
    </submittedName>
</protein>
<reference evidence="2 3" key="1">
    <citation type="submission" date="2014-04" db="EMBL/GenBank/DDBJ databases">
        <authorList>
            <consortium name="DOE Joint Genome Institute"/>
            <person name="Kuo A."/>
            <person name="Ruytinx J."/>
            <person name="Rineau F."/>
            <person name="Colpaert J."/>
            <person name="Kohler A."/>
            <person name="Nagy L.G."/>
            <person name="Floudas D."/>
            <person name="Copeland A."/>
            <person name="Barry K.W."/>
            <person name="Cichocki N."/>
            <person name="Veneault-Fourrey C."/>
            <person name="LaButti K."/>
            <person name="Lindquist E.A."/>
            <person name="Lipzen A."/>
            <person name="Lundell T."/>
            <person name="Morin E."/>
            <person name="Murat C."/>
            <person name="Sun H."/>
            <person name="Tunlid A."/>
            <person name="Henrissat B."/>
            <person name="Grigoriev I.V."/>
            <person name="Hibbett D.S."/>
            <person name="Martin F."/>
            <person name="Nordberg H.P."/>
            <person name="Cantor M.N."/>
            <person name="Hua S.X."/>
        </authorList>
    </citation>
    <scope>NUCLEOTIDE SEQUENCE [LARGE SCALE GENOMIC DNA]</scope>
    <source>
        <strain evidence="2 3">UH-Slu-Lm8-n1</strain>
    </source>
</reference>
<dbReference type="AlphaFoldDB" id="A0A0D0AE45"/>
<organism evidence="2 3">
    <name type="scientific">Suillus luteus UH-Slu-Lm8-n1</name>
    <dbReference type="NCBI Taxonomy" id="930992"/>
    <lineage>
        <taxon>Eukaryota</taxon>
        <taxon>Fungi</taxon>
        <taxon>Dikarya</taxon>
        <taxon>Basidiomycota</taxon>
        <taxon>Agaricomycotina</taxon>
        <taxon>Agaricomycetes</taxon>
        <taxon>Agaricomycetidae</taxon>
        <taxon>Boletales</taxon>
        <taxon>Suillineae</taxon>
        <taxon>Suillaceae</taxon>
        <taxon>Suillus</taxon>
    </lineage>
</organism>
<dbReference type="OrthoDB" id="2672986at2759"/>
<dbReference type="InParanoid" id="A0A0D0AE45"/>
<feature type="chain" id="PRO_5002218670" evidence="1">
    <location>
        <begin position="22"/>
        <end position="61"/>
    </location>
</feature>
<feature type="non-terminal residue" evidence="2">
    <location>
        <position position="1"/>
    </location>
</feature>
<reference evidence="3" key="2">
    <citation type="submission" date="2015-01" db="EMBL/GenBank/DDBJ databases">
        <title>Evolutionary Origins and Diversification of the Mycorrhizal Mutualists.</title>
        <authorList>
            <consortium name="DOE Joint Genome Institute"/>
            <consortium name="Mycorrhizal Genomics Consortium"/>
            <person name="Kohler A."/>
            <person name="Kuo A."/>
            <person name="Nagy L.G."/>
            <person name="Floudas D."/>
            <person name="Copeland A."/>
            <person name="Barry K.W."/>
            <person name="Cichocki N."/>
            <person name="Veneault-Fourrey C."/>
            <person name="LaButti K."/>
            <person name="Lindquist E.A."/>
            <person name="Lipzen A."/>
            <person name="Lundell T."/>
            <person name="Morin E."/>
            <person name="Murat C."/>
            <person name="Riley R."/>
            <person name="Ohm R."/>
            <person name="Sun H."/>
            <person name="Tunlid A."/>
            <person name="Henrissat B."/>
            <person name="Grigoriev I.V."/>
            <person name="Hibbett D.S."/>
            <person name="Martin F."/>
        </authorList>
    </citation>
    <scope>NUCLEOTIDE SEQUENCE [LARGE SCALE GENOMIC DNA]</scope>
    <source>
        <strain evidence="3">UH-Slu-Lm8-n1</strain>
    </source>
</reference>
<keyword evidence="3" id="KW-1185">Reference proteome</keyword>
<feature type="signal peptide" evidence="1">
    <location>
        <begin position="1"/>
        <end position="21"/>
    </location>
</feature>